<dbReference type="EMBL" id="CP003985">
    <property type="protein sequence ID" value="AGF80025.1"/>
    <property type="molecule type" value="Genomic_DNA"/>
</dbReference>
<dbReference type="InterPro" id="IPR048503">
    <property type="entry name" value="NamZ_C"/>
</dbReference>
<dbReference type="Gene3D" id="3.40.50.12170">
    <property type="entry name" value="Uncharacterised protein PF07075, DUF1343"/>
    <property type="match status" value="1"/>
</dbReference>
<feature type="domain" description="Peptidoglycan beta-N-acetylmuramidase NamZ C-terminal" evidence="2">
    <location>
        <begin position="227"/>
        <end position="387"/>
    </location>
</feature>
<dbReference type="Pfam" id="PF20732">
    <property type="entry name" value="NamZ_C"/>
    <property type="match status" value="1"/>
</dbReference>
<organism evidence="3 4">
    <name type="scientific">Desulfocapsa sulfexigens (strain DSM 10523 / SB164P1)</name>
    <dbReference type="NCBI Taxonomy" id="1167006"/>
    <lineage>
        <taxon>Bacteria</taxon>
        <taxon>Pseudomonadati</taxon>
        <taxon>Thermodesulfobacteriota</taxon>
        <taxon>Desulfobulbia</taxon>
        <taxon>Desulfobulbales</taxon>
        <taxon>Desulfocapsaceae</taxon>
        <taxon>Desulfocapsa</taxon>
    </lineage>
</organism>
<dbReference type="Proteomes" id="UP000011721">
    <property type="component" value="Chromosome"/>
</dbReference>
<dbReference type="eggNOG" id="COG3876">
    <property type="taxonomic scope" value="Bacteria"/>
</dbReference>
<evidence type="ECO:0008006" key="5">
    <source>
        <dbReference type="Google" id="ProtNLM"/>
    </source>
</evidence>
<evidence type="ECO:0000259" key="1">
    <source>
        <dbReference type="Pfam" id="PF07075"/>
    </source>
</evidence>
<dbReference type="Pfam" id="PF07075">
    <property type="entry name" value="NamZ_N"/>
    <property type="match status" value="1"/>
</dbReference>
<accession>M1PKJ3</accession>
<sequence length="389" mass="44299">MITIGLENLSGSDVELSGKRLGLLCNQASTDHTLRHSRDFLLDIYGSQLTCLFSPQHGFFSEKQDNMIESDHCTDPVSGLPVFSLYGESRKPTESMFSYLDLLLIDIVDVGTRVYTFLYTMAYCMEAAAKYGKQIVVLDRPNPIDGLSVEGNILQEDCSSFVGLYPIPMRHGMTFGELALYINEEFSIGADLQVIPIQGWKRSMLFRDTGFPWVAPSPNMPTPETALVYPGQVIWEGTNCSEGRGTTLPFEFSGAPFWEHEKILKYLEATQLPGCYLRPLVFQPTSGKWAEQACTGFQLHVTDPETFLPYRTSLALLQAVMQCYPDDFAYKEPPYEYEFERLPMDLILGDTILRKALERGESLSLLEKRWQPELERFLERRKKYLIYTL</sequence>
<dbReference type="InterPro" id="IPR008302">
    <property type="entry name" value="NamZ"/>
</dbReference>
<dbReference type="AlphaFoldDB" id="M1PKJ3"/>
<feature type="domain" description="Peptidoglycan beta-N-acetylmuramidase NamZ N-terminal" evidence="1">
    <location>
        <begin position="22"/>
        <end position="223"/>
    </location>
</feature>
<dbReference type="PANTHER" id="PTHR42915:SF1">
    <property type="entry name" value="PEPTIDOGLYCAN BETA-N-ACETYLMURAMIDASE NAMZ"/>
    <property type="match status" value="1"/>
</dbReference>
<reference evidence="4" key="1">
    <citation type="journal article" date="2013" name="Stand. Genomic Sci.">
        <title>Complete genome sequence of Desulfocapsa sulfexigens, a marine deltaproteobacterium specialized in disproportionating inorganic sulfur compounds.</title>
        <authorList>
            <person name="Finster K.W."/>
            <person name="Kjeldsen K.U."/>
            <person name="Kube M."/>
            <person name="Reinhardt R."/>
            <person name="Mussmann M."/>
            <person name="Amann R."/>
            <person name="Schreiber L."/>
        </authorList>
    </citation>
    <scope>NUCLEOTIDE SEQUENCE [LARGE SCALE GENOMIC DNA]</scope>
    <source>
        <strain evidence="4">DSM 10523 / SB164P1</strain>
    </source>
</reference>
<dbReference type="InterPro" id="IPR048502">
    <property type="entry name" value="NamZ_N"/>
</dbReference>
<dbReference type="KEGG" id="dsf:UWK_03509"/>
<dbReference type="OrthoDB" id="5705574at2"/>
<gene>
    <name evidence="3" type="ordered locus">UWK_03509</name>
</gene>
<keyword evidence="4" id="KW-1185">Reference proteome</keyword>
<protein>
    <recommendedName>
        <fullName evidence="5">DUF1343 domain-containing protein</fullName>
    </recommendedName>
</protein>
<dbReference type="PIRSF" id="PIRSF016719">
    <property type="entry name" value="UCP016719"/>
    <property type="match status" value="1"/>
</dbReference>
<evidence type="ECO:0000259" key="2">
    <source>
        <dbReference type="Pfam" id="PF20732"/>
    </source>
</evidence>
<evidence type="ECO:0000313" key="3">
    <source>
        <dbReference type="EMBL" id="AGF80025.1"/>
    </source>
</evidence>
<evidence type="ECO:0000313" key="4">
    <source>
        <dbReference type="Proteomes" id="UP000011721"/>
    </source>
</evidence>
<dbReference type="Gene3D" id="3.90.1150.140">
    <property type="match status" value="1"/>
</dbReference>
<dbReference type="PANTHER" id="PTHR42915">
    <property type="entry name" value="HYPOTHETICAL 460 KDA PROTEIN IN FEUA-SIGW INTERGENIC REGION [PRECURSOR]"/>
    <property type="match status" value="1"/>
</dbReference>
<proteinExistence type="predicted"/>
<dbReference type="STRING" id="1167006.UWK_03509"/>
<dbReference type="HOGENOM" id="CLU_033227_1_0_7"/>
<dbReference type="GO" id="GO:0033922">
    <property type="term" value="F:peptidoglycan beta-N-acetylmuramidase activity"/>
    <property type="evidence" value="ECO:0007669"/>
    <property type="project" value="InterPro"/>
</dbReference>
<name>M1PKJ3_DESSD</name>
<dbReference type="RefSeq" id="WP_015405707.1">
    <property type="nucleotide sequence ID" value="NC_020304.1"/>
</dbReference>
<dbReference type="PATRIC" id="fig|1167006.5.peg.3772"/>